<accession>A0A2M4C8U8</accession>
<reference evidence="2" key="1">
    <citation type="submission" date="2018-01" db="EMBL/GenBank/DDBJ databases">
        <title>An insight into the sialome of Amazonian anophelines.</title>
        <authorList>
            <person name="Ribeiro J.M."/>
            <person name="Scarpassa V."/>
            <person name="Calvo E."/>
        </authorList>
    </citation>
    <scope>NUCLEOTIDE SEQUENCE</scope>
    <source>
        <tissue evidence="2">Salivary glands</tissue>
    </source>
</reference>
<dbReference type="EMBL" id="GGFJ01012593">
    <property type="protein sequence ID" value="MBW61734.1"/>
    <property type="molecule type" value="Transcribed_RNA"/>
</dbReference>
<feature type="signal peptide" evidence="1">
    <location>
        <begin position="1"/>
        <end position="21"/>
    </location>
</feature>
<protein>
    <submittedName>
        <fullName evidence="2">Putative secreted protein</fullName>
    </submittedName>
</protein>
<feature type="chain" id="PRO_5014623715" evidence="1">
    <location>
        <begin position="22"/>
        <end position="100"/>
    </location>
</feature>
<sequence>MCLFCFIVVLLEANNFTDTGAGNRFCLVVRKKRLLGSSCDLVFDTIVCFCGPFLFSPTGRVFLFKFAFFFRSPTVRCSTSTIPLLFARNGCKRQLLGISD</sequence>
<organism evidence="2">
    <name type="scientific">Anopheles marajoara</name>
    <dbReference type="NCBI Taxonomy" id="58244"/>
    <lineage>
        <taxon>Eukaryota</taxon>
        <taxon>Metazoa</taxon>
        <taxon>Ecdysozoa</taxon>
        <taxon>Arthropoda</taxon>
        <taxon>Hexapoda</taxon>
        <taxon>Insecta</taxon>
        <taxon>Pterygota</taxon>
        <taxon>Neoptera</taxon>
        <taxon>Endopterygota</taxon>
        <taxon>Diptera</taxon>
        <taxon>Nematocera</taxon>
        <taxon>Culicoidea</taxon>
        <taxon>Culicidae</taxon>
        <taxon>Anophelinae</taxon>
        <taxon>Anopheles</taxon>
    </lineage>
</organism>
<evidence type="ECO:0000313" key="2">
    <source>
        <dbReference type="EMBL" id="MBW61734.1"/>
    </source>
</evidence>
<keyword evidence="1" id="KW-0732">Signal</keyword>
<name>A0A2M4C8U8_9DIPT</name>
<proteinExistence type="predicted"/>
<dbReference type="AlphaFoldDB" id="A0A2M4C8U8"/>
<evidence type="ECO:0000256" key="1">
    <source>
        <dbReference type="SAM" id="SignalP"/>
    </source>
</evidence>